<organism evidence="4 5">
    <name type="scientific">Talaromyces rugulosus</name>
    <name type="common">Penicillium rugulosum</name>
    <dbReference type="NCBI Taxonomy" id="121627"/>
    <lineage>
        <taxon>Eukaryota</taxon>
        <taxon>Fungi</taxon>
        <taxon>Dikarya</taxon>
        <taxon>Ascomycota</taxon>
        <taxon>Pezizomycotina</taxon>
        <taxon>Eurotiomycetes</taxon>
        <taxon>Eurotiomycetidae</taxon>
        <taxon>Eurotiales</taxon>
        <taxon>Trichocomaceae</taxon>
        <taxon>Talaromyces</taxon>
        <taxon>Talaromyces sect. Islandici</taxon>
    </lineage>
</organism>
<dbReference type="InterPro" id="IPR036291">
    <property type="entry name" value="NAD(P)-bd_dom_sf"/>
</dbReference>
<dbReference type="Gene3D" id="2.120.10.30">
    <property type="entry name" value="TolB, C-terminal domain"/>
    <property type="match status" value="1"/>
</dbReference>
<dbReference type="CDD" id="cd05233">
    <property type="entry name" value="SDR_c"/>
    <property type="match status" value="1"/>
</dbReference>
<dbReference type="RefSeq" id="XP_035340045.1">
    <property type="nucleotide sequence ID" value="XM_035484152.1"/>
</dbReference>
<evidence type="ECO:0000256" key="1">
    <source>
        <dbReference type="ARBA" id="ARBA00008853"/>
    </source>
</evidence>
<dbReference type="InterPro" id="IPR020904">
    <property type="entry name" value="Sc_DH/Rdtase_CS"/>
</dbReference>
<dbReference type="PRINTS" id="PR00081">
    <property type="entry name" value="GDHRDH"/>
</dbReference>
<dbReference type="SUPFAM" id="SSF63829">
    <property type="entry name" value="Calcium-dependent phosphotriesterase"/>
    <property type="match status" value="1"/>
</dbReference>
<gene>
    <name evidence="4" type="ORF">TRUGW13939_00946</name>
</gene>
<dbReference type="EMBL" id="CP055898">
    <property type="protein sequence ID" value="QKX53866.1"/>
    <property type="molecule type" value="Genomic_DNA"/>
</dbReference>
<feature type="domain" description="SMP-30/Gluconolactonase/LRE-like region" evidence="3">
    <location>
        <begin position="1536"/>
        <end position="1740"/>
    </location>
</feature>
<reference evidence="5" key="1">
    <citation type="submission" date="2020-06" db="EMBL/GenBank/DDBJ databases">
        <title>A chromosome-scale genome assembly of Talaromyces rugulosus W13939.</title>
        <authorList>
            <person name="Wang B."/>
            <person name="Guo L."/>
            <person name="Ye K."/>
            <person name="Wang L."/>
        </authorList>
    </citation>
    <scope>NUCLEOTIDE SEQUENCE [LARGE SCALE GENOMIC DNA]</scope>
    <source>
        <strain evidence="5">W13939</strain>
    </source>
</reference>
<dbReference type="KEGG" id="trg:TRUGW13939_00946"/>
<dbReference type="Pfam" id="PF00106">
    <property type="entry name" value="adh_short"/>
    <property type="match status" value="1"/>
</dbReference>
<dbReference type="InterPro" id="IPR002347">
    <property type="entry name" value="SDR_fam"/>
</dbReference>
<dbReference type="GO" id="GO:0005509">
    <property type="term" value="F:calcium ion binding"/>
    <property type="evidence" value="ECO:0007669"/>
    <property type="project" value="TreeGrafter"/>
</dbReference>
<evidence type="ECO:0000259" key="3">
    <source>
        <dbReference type="Pfam" id="PF08450"/>
    </source>
</evidence>
<dbReference type="GeneID" id="55988459"/>
<dbReference type="Pfam" id="PF08450">
    <property type="entry name" value="SGL"/>
    <property type="match status" value="1"/>
</dbReference>
<sequence length="1777" mass="196306">MERVRKTFFDPLATSKAQIREILATLPVGSAHPFSPEQILLCRTESGIDEIDVSSYPEDFFFNGVDLGEMGETLLRRMAVFRNHLSVFEDFQIQQAPASTFKIPIVSGEITILAVSERTPTYYDFCFADESCNTCCWIAQNTFAGIVHSGDITSGNDLLDYVRINSESLTTKEICVFISGYRSTKITRFLGTNPALLIANHVDKVLYIIPVPLDAATIGDATICCPLVIKRDGDSLVCSILSTATTDREMMCSGDRLVSPAFPEAIRRADFTVSVPQPTITQAPKSLPIEDTESDSESLRNIIAKENAVLTTKSVTLPPFFTFENTQIITFGTGLEFQLPNEKSPKFGLRREHFKWKDIIHGKAKPSAVVLPCIFGSQLQGPVLLATGTIPSNVPFLGEGALRQYYENLNSIVFIVDDRMTDNARNLATSYRINALFIIQLNPDTEPKNTDDILSLLDSANINAVTALAGPQSLVLVQISDKYYFYRGLANRARLNTSGLAFGSDVTAILESGGMNGMIDPRAKRVVDLDDSNTIIFPSSGQLVQPRDLQKLFEELPVDKVQDIQEDISAAVPQLQLLLNHKDLQELSKALVSTLSEKVGNITAPLRDAYITFLAKEYRAEDRESVKRKNLLLGELRKSTKELQKVLEPAISNLANMMSSQTTSKRTHDLKRLVRQAQIQGNVEAAKAMTFDTLAGYLETYAADMGVMLLNIETVQYHQLLGNLKNAAIDASTCCELDSRVLYLEGFDAGIIIEQSQNNHDGPLRSQSGPSQPILAVPYLNQGMGIGSMLAWVCWDEFVNLKSPYTVRWMEKCNEAHIAALRIMMRSTLSQAVASREHSIQPSSPETGHLMSALLMAAMSKLAAMRTTAPVVLEKAEDTVTRLMRGLFGNLLTTAGSGVRPLSMVWQLFGVNPQYDIPTSDVDWIWYETVVALYPYTGWPLEQFHQNLEKLLDKVIVRVVTKNESMAKIKANRAAEMVKYCKLRNIQLDHSRTIITSFMRMLTTENIDIAAVAARLLQHLPHTLEKQTQSYTRMISYLEHLAKGGQRRVKDDLVAASVYTKRSAVFSELKTRVSDACVSNDWAKVKESCQALVDKHAEIAALWHVSPGSLNVQNMKAYKGLLDADFGDGVSEETTAIHELSRQVLNDAEKRRIPWQVGKEGQFGDNIEPLDEAFVHEILTGEMLQPISTAASNEQELIPVTTTALEQNTADEFSQFKSSLQPRFIDTMQKSLSAEDVCGILNVPVTAMRVFIKALNPEFVWEDLEKNFKVVILGLLKNRSNRAESRPVKKLLGLDSVDITMQIEGHPGNPDMASKYAIYPSLRDRVVVISGGATGIGASLVEHFALQGSQVVFLDIQDAAAETLIESLKTRKQQEERIVHIPEFIHCDLTDINNSLKPACDQILREKTTFLTPALIASGGVGSVVNMGSITWAVPATGLVPYTTSKAAIVGLTRTLAHELGPHGVRVNSILPGAIATERQKQEILTEEYQQWVFGRQALKKMLQPDDVARMALWLVADDSESVTNQGLVVDGGVTANLASSTDGSFLFGGKHGIGIAQRDSSEYRYIKRFWNDEEVAKGYENSLRANDGAVDSQGRFWVGTVNDPTVTGGKFDPVGVLFRLDTDGSLHRMLEGVTVPNGLSWSLDDKTMYWTDSPTGNIYAFDFDASTGNITSQRVFWHSEDGLPDGHAMDEEGNLWVAVWGAWKVVKVSPAGKITAEIEVPTRCPTAVAFAGEDVYITSEEDPEADKYPESGKWHGGVFKCHVGVKGRKLYVAKVQ</sequence>
<dbReference type="PROSITE" id="PS00061">
    <property type="entry name" value="ADH_SHORT"/>
    <property type="match status" value="1"/>
</dbReference>
<dbReference type="PRINTS" id="PR00080">
    <property type="entry name" value="SDRFAMILY"/>
</dbReference>
<dbReference type="Gene3D" id="3.40.50.720">
    <property type="entry name" value="NAD(P)-binding Rossmann-like Domain"/>
    <property type="match status" value="2"/>
</dbReference>
<dbReference type="GO" id="GO:0004341">
    <property type="term" value="F:gluconolactonase activity"/>
    <property type="evidence" value="ECO:0007669"/>
    <property type="project" value="TreeGrafter"/>
</dbReference>
<dbReference type="InterPro" id="IPR013658">
    <property type="entry name" value="SGL"/>
</dbReference>
<dbReference type="PANTHER" id="PTHR10907:SF47">
    <property type="entry name" value="REGUCALCIN"/>
    <property type="match status" value="1"/>
</dbReference>
<dbReference type="InterPro" id="IPR011042">
    <property type="entry name" value="6-blade_b-propeller_TolB-like"/>
</dbReference>
<evidence type="ECO:0000313" key="4">
    <source>
        <dbReference type="EMBL" id="QKX53866.1"/>
    </source>
</evidence>
<dbReference type="SUPFAM" id="SSF51735">
    <property type="entry name" value="NAD(P)-binding Rossmann-fold domains"/>
    <property type="match status" value="1"/>
</dbReference>
<name>A0A7H8QIX5_TALRU</name>
<dbReference type="Proteomes" id="UP000509510">
    <property type="component" value="Chromosome I"/>
</dbReference>
<evidence type="ECO:0000313" key="5">
    <source>
        <dbReference type="Proteomes" id="UP000509510"/>
    </source>
</evidence>
<accession>A0A7H8QIX5</accession>
<keyword evidence="5" id="KW-1185">Reference proteome</keyword>
<dbReference type="OrthoDB" id="10000387at2759"/>
<protein>
    <recommendedName>
        <fullName evidence="3">SMP-30/Gluconolactonase/LRE-like region domain-containing protein</fullName>
    </recommendedName>
</protein>
<dbReference type="PANTHER" id="PTHR10907">
    <property type="entry name" value="REGUCALCIN"/>
    <property type="match status" value="1"/>
</dbReference>
<comment type="similarity">
    <text evidence="1">Belongs to the SMP-30/CGR1 family.</text>
</comment>
<dbReference type="Pfam" id="PF13561">
    <property type="entry name" value="adh_short_C2"/>
    <property type="match status" value="1"/>
</dbReference>
<keyword evidence="2" id="KW-0521">NADP</keyword>
<evidence type="ECO:0000256" key="2">
    <source>
        <dbReference type="ARBA" id="ARBA00022857"/>
    </source>
</evidence>
<proteinExistence type="inferred from homology"/>